<dbReference type="GO" id="GO:0005737">
    <property type="term" value="C:cytoplasm"/>
    <property type="evidence" value="ECO:0007669"/>
    <property type="project" value="TreeGrafter"/>
</dbReference>
<dbReference type="PANTHER" id="PTHR13774:SF17">
    <property type="entry name" value="PHENAZINE BIOSYNTHESIS-LIKE DOMAIN-CONTAINING PROTEIN"/>
    <property type="match status" value="1"/>
</dbReference>
<sequence length="40" mass="4399">MPISIYVVDAFTNEAFKGNPAAVCVLPSSRDEVWMQLVAE</sequence>
<dbReference type="Pfam" id="PF02567">
    <property type="entry name" value="PhzC-PhzF"/>
    <property type="match status" value="1"/>
</dbReference>
<name>A0A327YDP1_9BACL</name>
<reference evidence="3 4" key="1">
    <citation type="submission" date="2018-06" db="EMBL/GenBank/DDBJ databases">
        <title>Genomic Encyclopedia of Type Strains, Phase III (KMG-III): the genomes of soil and plant-associated and newly described type strains.</title>
        <authorList>
            <person name="Whitman W."/>
        </authorList>
    </citation>
    <scope>NUCLEOTIDE SEQUENCE [LARGE SCALE GENOMIC DNA]</scope>
    <source>
        <strain evidence="3 4">CGMCC 1.8979</strain>
    </source>
</reference>
<dbReference type="InterPro" id="IPR003719">
    <property type="entry name" value="Phenazine_PhzF-like"/>
</dbReference>
<organism evidence="3 4">
    <name type="scientific">Paranoxybacillus vitaminiphilus</name>
    <dbReference type="NCBI Taxonomy" id="581036"/>
    <lineage>
        <taxon>Bacteria</taxon>
        <taxon>Bacillati</taxon>
        <taxon>Bacillota</taxon>
        <taxon>Bacilli</taxon>
        <taxon>Bacillales</taxon>
        <taxon>Anoxybacillaceae</taxon>
        <taxon>Paranoxybacillus</taxon>
    </lineage>
</organism>
<evidence type="ECO:0000256" key="1">
    <source>
        <dbReference type="ARBA" id="ARBA00008270"/>
    </source>
</evidence>
<dbReference type="EMBL" id="QLMH01000007">
    <property type="protein sequence ID" value="RAK19168.1"/>
    <property type="molecule type" value="Genomic_DNA"/>
</dbReference>
<evidence type="ECO:0000256" key="2">
    <source>
        <dbReference type="ARBA" id="ARBA00023235"/>
    </source>
</evidence>
<gene>
    <name evidence="3" type="ORF">B0I26_10785</name>
</gene>
<evidence type="ECO:0000313" key="3">
    <source>
        <dbReference type="EMBL" id="RAK19168.1"/>
    </source>
</evidence>
<dbReference type="SUPFAM" id="SSF54506">
    <property type="entry name" value="Diaminopimelate epimerase-like"/>
    <property type="match status" value="1"/>
</dbReference>
<proteinExistence type="inferred from homology"/>
<protein>
    <submittedName>
        <fullName evidence="3">Phenazine biosynthesis-like protein</fullName>
    </submittedName>
</protein>
<dbReference type="AlphaFoldDB" id="A0A327YDP1"/>
<dbReference type="Proteomes" id="UP000248555">
    <property type="component" value="Unassembled WGS sequence"/>
</dbReference>
<comment type="caution">
    <text evidence="3">The sequence shown here is derived from an EMBL/GenBank/DDBJ whole genome shotgun (WGS) entry which is preliminary data.</text>
</comment>
<dbReference type="PANTHER" id="PTHR13774">
    <property type="entry name" value="PHENAZINE BIOSYNTHESIS PROTEIN"/>
    <property type="match status" value="1"/>
</dbReference>
<dbReference type="GO" id="GO:0016853">
    <property type="term" value="F:isomerase activity"/>
    <property type="evidence" value="ECO:0007669"/>
    <property type="project" value="UniProtKB-KW"/>
</dbReference>
<dbReference type="RefSeq" id="WP_245934756.1">
    <property type="nucleotide sequence ID" value="NZ_QLMH01000007.1"/>
</dbReference>
<dbReference type="Gene3D" id="3.10.310.10">
    <property type="entry name" value="Diaminopimelate Epimerase, Chain A, domain 1"/>
    <property type="match status" value="1"/>
</dbReference>
<accession>A0A327YDP1</accession>
<evidence type="ECO:0000313" key="4">
    <source>
        <dbReference type="Proteomes" id="UP000248555"/>
    </source>
</evidence>
<comment type="similarity">
    <text evidence="1">Belongs to the PhzF family.</text>
</comment>
<keyword evidence="2" id="KW-0413">Isomerase</keyword>
<keyword evidence="4" id="KW-1185">Reference proteome</keyword>